<dbReference type="OrthoDB" id="109999at2"/>
<name>A0A517YQN7_9BACT</name>
<dbReference type="RefSeq" id="WP_145074232.1">
    <property type="nucleotide sequence ID" value="NZ_CP036425.1"/>
</dbReference>
<proteinExistence type="predicted"/>
<protein>
    <submittedName>
        <fullName evidence="2">YcaO-like family protein</fullName>
    </submittedName>
</protein>
<dbReference type="Proteomes" id="UP000317369">
    <property type="component" value="Chromosome"/>
</dbReference>
<keyword evidence="3" id="KW-1185">Reference proteome</keyword>
<feature type="domain" description="YcaO" evidence="1">
    <location>
        <begin position="4"/>
        <end position="231"/>
    </location>
</feature>
<accession>A0A517YQN7</accession>
<dbReference type="Pfam" id="PF02624">
    <property type="entry name" value="YcaO"/>
    <property type="match status" value="1"/>
</dbReference>
<sequence length="231" mass="24906">MVAGTGKGGDPFCEAGAFFEAIEHLYSEQNLPGPEEMVVMGTHALADQAECGGVGEGHLGLEMLREFPDQRVYCTAIKEWGGERELVLPVFFWSPNLLLDERYVCEDANIELYAYMMKYCSNSGVASGMRREDAVLHGINEGIERDGYGALLYRYFYCDEGEDGGLPVIDMASLPPNLQGELGRVERHVGGECVLIDATTDIGVPVVGAVFKGKGVYGGSEVGTPGFGCSL</sequence>
<evidence type="ECO:0000259" key="1">
    <source>
        <dbReference type="PROSITE" id="PS51664"/>
    </source>
</evidence>
<dbReference type="PROSITE" id="PS51664">
    <property type="entry name" value="YCAO"/>
    <property type="match status" value="1"/>
</dbReference>
<dbReference type="KEGG" id="pcor:KS4_05530"/>
<organism evidence="2 3">
    <name type="scientific">Poriferisphaera corsica</name>
    <dbReference type="NCBI Taxonomy" id="2528020"/>
    <lineage>
        <taxon>Bacteria</taxon>
        <taxon>Pseudomonadati</taxon>
        <taxon>Planctomycetota</taxon>
        <taxon>Phycisphaerae</taxon>
        <taxon>Phycisphaerales</taxon>
        <taxon>Phycisphaeraceae</taxon>
        <taxon>Poriferisphaera</taxon>
    </lineage>
</organism>
<dbReference type="AlphaFoldDB" id="A0A517YQN7"/>
<dbReference type="EMBL" id="CP036425">
    <property type="protein sequence ID" value="QDU32521.1"/>
    <property type="molecule type" value="Genomic_DNA"/>
</dbReference>
<evidence type="ECO:0000313" key="3">
    <source>
        <dbReference type="Proteomes" id="UP000317369"/>
    </source>
</evidence>
<dbReference type="Gene3D" id="3.30.1330.230">
    <property type="match status" value="1"/>
</dbReference>
<gene>
    <name evidence="2" type="ORF">KS4_05530</name>
</gene>
<dbReference type="InterPro" id="IPR003776">
    <property type="entry name" value="YcaO-like_dom"/>
</dbReference>
<reference evidence="2 3" key="1">
    <citation type="submission" date="2019-02" db="EMBL/GenBank/DDBJ databases">
        <title>Deep-cultivation of Planctomycetes and their phenomic and genomic characterization uncovers novel biology.</title>
        <authorList>
            <person name="Wiegand S."/>
            <person name="Jogler M."/>
            <person name="Boedeker C."/>
            <person name="Pinto D."/>
            <person name="Vollmers J."/>
            <person name="Rivas-Marin E."/>
            <person name="Kohn T."/>
            <person name="Peeters S.H."/>
            <person name="Heuer A."/>
            <person name="Rast P."/>
            <person name="Oberbeckmann S."/>
            <person name="Bunk B."/>
            <person name="Jeske O."/>
            <person name="Meyerdierks A."/>
            <person name="Storesund J.E."/>
            <person name="Kallscheuer N."/>
            <person name="Luecker S."/>
            <person name="Lage O.M."/>
            <person name="Pohl T."/>
            <person name="Merkel B.J."/>
            <person name="Hornburger P."/>
            <person name="Mueller R.-W."/>
            <person name="Bruemmer F."/>
            <person name="Labrenz M."/>
            <person name="Spormann A.M."/>
            <person name="Op den Camp H."/>
            <person name="Overmann J."/>
            <person name="Amann R."/>
            <person name="Jetten M.S.M."/>
            <person name="Mascher T."/>
            <person name="Medema M.H."/>
            <person name="Devos D.P."/>
            <person name="Kaster A.-K."/>
            <person name="Ovreas L."/>
            <person name="Rohde M."/>
            <person name="Galperin M.Y."/>
            <person name="Jogler C."/>
        </authorList>
    </citation>
    <scope>NUCLEOTIDE SEQUENCE [LARGE SCALE GENOMIC DNA]</scope>
    <source>
        <strain evidence="2 3">KS4</strain>
    </source>
</reference>
<evidence type="ECO:0000313" key="2">
    <source>
        <dbReference type="EMBL" id="QDU32521.1"/>
    </source>
</evidence>